<dbReference type="Gene3D" id="3.40.50.300">
    <property type="entry name" value="P-loop containing nucleotide triphosphate hydrolases"/>
    <property type="match status" value="1"/>
</dbReference>
<dbReference type="InterPro" id="IPR027417">
    <property type="entry name" value="P-loop_NTPase"/>
</dbReference>
<evidence type="ECO:0000313" key="2">
    <source>
        <dbReference type="Proteomes" id="UP000220034"/>
    </source>
</evidence>
<dbReference type="RefSeq" id="WP_097931938.1">
    <property type="nucleotide sequence ID" value="NZ_OCTN01000011.1"/>
</dbReference>
<evidence type="ECO:0008006" key="3">
    <source>
        <dbReference type="Google" id="ProtNLM"/>
    </source>
</evidence>
<gene>
    <name evidence="1" type="ORF">SAMN06273572_11116</name>
</gene>
<dbReference type="SUPFAM" id="SSF52540">
    <property type="entry name" value="P-loop containing nucleoside triphosphate hydrolases"/>
    <property type="match status" value="1"/>
</dbReference>
<dbReference type="Proteomes" id="UP000220034">
    <property type="component" value="Unassembled WGS sequence"/>
</dbReference>
<dbReference type="AlphaFoldDB" id="A0A2C9CVZ1"/>
<protein>
    <recommendedName>
        <fullName evidence="3">Sulfotransferase family protein</fullName>
    </recommendedName>
</protein>
<name>A0A2C9CVZ1_9RHOB</name>
<accession>A0A2C9CVZ1</accession>
<reference evidence="2" key="1">
    <citation type="submission" date="2017-09" db="EMBL/GenBank/DDBJ databases">
        <authorList>
            <person name="Varghese N."/>
            <person name="Submissions S."/>
        </authorList>
    </citation>
    <scope>NUCLEOTIDE SEQUENCE [LARGE SCALE GENOMIC DNA]</scope>
    <source>
        <strain evidence="2">C7</strain>
    </source>
</reference>
<dbReference type="OrthoDB" id="1431348at2"/>
<organism evidence="1 2">
    <name type="scientific">Pontivivens marinum</name>
    <dbReference type="NCBI Taxonomy" id="1690039"/>
    <lineage>
        <taxon>Bacteria</taxon>
        <taxon>Pseudomonadati</taxon>
        <taxon>Pseudomonadota</taxon>
        <taxon>Alphaproteobacteria</taxon>
        <taxon>Rhodobacterales</taxon>
        <taxon>Paracoccaceae</taxon>
        <taxon>Pontivivens</taxon>
    </lineage>
</organism>
<dbReference type="EMBL" id="OCTN01000011">
    <property type="protein sequence ID" value="SOH95437.1"/>
    <property type="molecule type" value="Genomic_DNA"/>
</dbReference>
<keyword evidence="2" id="KW-1185">Reference proteome</keyword>
<sequence length="303" mass="33677">MGRSLILVTGAPRTATTPVGNMLASARKTVSLYEPLGPTGMRRFQTWFPMAGDPGAQQLGTLVEDLRDLRMRGLKSQQRGGVFSVKRAFLGSRTLHSYRVARLRIGAEHLIWKDPHAIFLAADIAKQGVPVVLTIRQARAHAASYLRLGWVSRAGELYPRWRDRFGRCDIIERFLPDAGEAVTSAALLWRMCYLPFLQQGVLDHVHLVTPDALMQDERACYAELFGKLGLEQSARTRAMLQAPRSDAGNRPSRGTTHDWGRSVAAVNTYWREILTADDLARIHTITGDIEGPILTSMPGTEPH</sequence>
<evidence type="ECO:0000313" key="1">
    <source>
        <dbReference type="EMBL" id="SOH95437.1"/>
    </source>
</evidence>
<proteinExistence type="predicted"/>